<name>A0A1I1M2T7_9SPHI</name>
<gene>
    <name evidence="2" type="ORF">SAMN05421747_1287</name>
</gene>
<proteinExistence type="predicted"/>
<dbReference type="EMBL" id="FOLL01000028">
    <property type="protein sequence ID" value="SFC79719.1"/>
    <property type="molecule type" value="Genomic_DNA"/>
</dbReference>
<dbReference type="SUPFAM" id="SSF57997">
    <property type="entry name" value="Tropomyosin"/>
    <property type="match status" value="1"/>
</dbReference>
<organism evidence="2 3">
    <name type="scientific">Parapedobacter composti</name>
    <dbReference type="NCBI Taxonomy" id="623281"/>
    <lineage>
        <taxon>Bacteria</taxon>
        <taxon>Pseudomonadati</taxon>
        <taxon>Bacteroidota</taxon>
        <taxon>Sphingobacteriia</taxon>
        <taxon>Sphingobacteriales</taxon>
        <taxon>Sphingobacteriaceae</taxon>
        <taxon>Parapedobacter</taxon>
    </lineage>
</organism>
<dbReference type="AlphaFoldDB" id="A0A1I1M2T7"/>
<dbReference type="RefSeq" id="WP_090975086.1">
    <property type="nucleotide sequence ID" value="NZ_FOLL01000028.1"/>
</dbReference>
<accession>A0A1I1M2T7</accession>
<dbReference type="STRING" id="623281.SAMN05421747_1287"/>
<keyword evidence="1" id="KW-0175">Coiled coil</keyword>
<evidence type="ECO:0000313" key="3">
    <source>
        <dbReference type="Proteomes" id="UP000199577"/>
    </source>
</evidence>
<dbReference type="OrthoDB" id="1467932at2"/>
<evidence type="ECO:0000256" key="1">
    <source>
        <dbReference type="SAM" id="Coils"/>
    </source>
</evidence>
<evidence type="ECO:0000313" key="2">
    <source>
        <dbReference type="EMBL" id="SFC79719.1"/>
    </source>
</evidence>
<feature type="coiled-coil region" evidence="1">
    <location>
        <begin position="22"/>
        <end position="86"/>
    </location>
</feature>
<dbReference type="Proteomes" id="UP000199577">
    <property type="component" value="Unassembled WGS sequence"/>
</dbReference>
<keyword evidence="3" id="KW-1185">Reference proteome</keyword>
<reference evidence="2 3" key="1">
    <citation type="submission" date="2016-10" db="EMBL/GenBank/DDBJ databases">
        <authorList>
            <person name="de Groot N.N."/>
        </authorList>
    </citation>
    <scope>NUCLEOTIDE SEQUENCE [LARGE SCALE GENOMIC DNA]</scope>
    <source>
        <strain evidence="2 3">DSM 22900</strain>
    </source>
</reference>
<protein>
    <submittedName>
        <fullName evidence="2">Uncharacterized protein</fullName>
    </submittedName>
</protein>
<sequence>MASVADQLGRVVENTRKLLDLCVSLQEENDMLKLELQSLQVALETSVDKNKQLEEKLKALAVARSLEEVEADNAGINEKILDTKQKINDFVREIDKCIELLR</sequence>